<sequence>MFHLVHLFLPSVVMRKEPDGAIVMKNVWAGGGEKRREEADNHAEEELYHCESTHGASNASNRDAAHDSSARDYDPRCHPGTREQHIEDVVYWAVPTAGADDPLPLFWMKGLAGVGKSAIAQTCAEKLKELGKLGATIRNDRAILDKTMAVQFEALIVEPLQELEKAGKGIGKRITIIVDGLDECDSTDDQCKIIETIAAAARSGTTPFCWVFFSRPSPHIEGSFSHTDVTRITHTTMLPILNDADSDIELYLRDGFQNILRGRNISGKSQWPSDGDIQTLVEASNGLFIYAATALRVVARAGSLEEALRAVCANTFSYTCKSPFADLDGFYMLIMR</sequence>
<evidence type="ECO:0000256" key="2">
    <source>
        <dbReference type="SAM" id="MobiDB-lite"/>
    </source>
</evidence>
<keyword evidence="1" id="KW-0677">Repeat</keyword>
<dbReference type="OrthoDB" id="5106486at2759"/>
<evidence type="ECO:0000256" key="1">
    <source>
        <dbReference type="ARBA" id="ARBA00022737"/>
    </source>
</evidence>
<name>A0A9P6BVP7_9AGAR</name>
<dbReference type="AlphaFoldDB" id="A0A9P6BVP7"/>
<evidence type="ECO:0000259" key="3">
    <source>
        <dbReference type="Pfam" id="PF24883"/>
    </source>
</evidence>
<dbReference type="PANTHER" id="PTHR10039">
    <property type="entry name" value="AMELOGENIN"/>
    <property type="match status" value="1"/>
</dbReference>
<feature type="domain" description="Nephrocystin 3-like N-terminal" evidence="3">
    <location>
        <begin position="159"/>
        <end position="215"/>
    </location>
</feature>
<feature type="non-terminal residue" evidence="4">
    <location>
        <position position="336"/>
    </location>
</feature>
<organism evidence="4 5">
    <name type="scientific">Macrolepiota fuliginosa MF-IS2</name>
    <dbReference type="NCBI Taxonomy" id="1400762"/>
    <lineage>
        <taxon>Eukaryota</taxon>
        <taxon>Fungi</taxon>
        <taxon>Dikarya</taxon>
        <taxon>Basidiomycota</taxon>
        <taxon>Agaricomycotina</taxon>
        <taxon>Agaricomycetes</taxon>
        <taxon>Agaricomycetidae</taxon>
        <taxon>Agaricales</taxon>
        <taxon>Agaricineae</taxon>
        <taxon>Agaricaceae</taxon>
        <taxon>Macrolepiota</taxon>
    </lineage>
</organism>
<accession>A0A9P6BVP7</accession>
<proteinExistence type="predicted"/>
<evidence type="ECO:0000313" key="5">
    <source>
        <dbReference type="Proteomes" id="UP000807342"/>
    </source>
</evidence>
<evidence type="ECO:0000313" key="4">
    <source>
        <dbReference type="EMBL" id="KAF9439763.1"/>
    </source>
</evidence>
<reference evidence="4" key="1">
    <citation type="submission" date="2020-11" db="EMBL/GenBank/DDBJ databases">
        <authorList>
            <consortium name="DOE Joint Genome Institute"/>
            <person name="Ahrendt S."/>
            <person name="Riley R."/>
            <person name="Andreopoulos W."/>
            <person name="Labutti K."/>
            <person name="Pangilinan J."/>
            <person name="Ruiz-Duenas F.J."/>
            <person name="Barrasa J.M."/>
            <person name="Sanchez-Garcia M."/>
            <person name="Camarero S."/>
            <person name="Miyauchi S."/>
            <person name="Serrano A."/>
            <person name="Linde D."/>
            <person name="Babiker R."/>
            <person name="Drula E."/>
            <person name="Ayuso-Fernandez I."/>
            <person name="Pacheco R."/>
            <person name="Padilla G."/>
            <person name="Ferreira P."/>
            <person name="Barriuso J."/>
            <person name="Kellner H."/>
            <person name="Castanera R."/>
            <person name="Alfaro M."/>
            <person name="Ramirez L."/>
            <person name="Pisabarro A.G."/>
            <person name="Kuo A."/>
            <person name="Tritt A."/>
            <person name="Lipzen A."/>
            <person name="He G."/>
            <person name="Yan M."/>
            <person name="Ng V."/>
            <person name="Cullen D."/>
            <person name="Martin F."/>
            <person name="Rosso M.-N."/>
            <person name="Henrissat B."/>
            <person name="Hibbett D."/>
            <person name="Martinez A.T."/>
            <person name="Grigoriev I.V."/>
        </authorList>
    </citation>
    <scope>NUCLEOTIDE SEQUENCE</scope>
    <source>
        <strain evidence="4">MF-IS2</strain>
    </source>
</reference>
<feature type="compositionally biased region" description="Basic and acidic residues" evidence="2">
    <location>
        <begin position="63"/>
        <end position="80"/>
    </location>
</feature>
<keyword evidence="5" id="KW-1185">Reference proteome</keyword>
<dbReference type="Pfam" id="PF24883">
    <property type="entry name" value="NPHP3_N"/>
    <property type="match status" value="1"/>
</dbReference>
<feature type="region of interest" description="Disordered" evidence="2">
    <location>
        <begin position="51"/>
        <end position="80"/>
    </location>
</feature>
<dbReference type="Proteomes" id="UP000807342">
    <property type="component" value="Unassembled WGS sequence"/>
</dbReference>
<dbReference type="InterPro" id="IPR027417">
    <property type="entry name" value="P-loop_NTPase"/>
</dbReference>
<gene>
    <name evidence="4" type="ORF">P691DRAFT_785051</name>
</gene>
<dbReference type="SUPFAM" id="SSF52540">
    <property type="entry name" value="P-loop containing nucleoside triphosphate hydrolases"/>
    <property type="match status" value="1"/>
</dbReference>
<comment type="caution">
    <text evidence="4">The sequence shown here is derived from an EMBL/GenBank/DDBJ whole genome shotgun (WGS) entry which is preliminary data.</text>
</comment>
<dbReference type="InterPro" id="IPR056884">
    <property type="entry name" value="NPHP3-like_N"/>
</dbReference>
<dbReference type="EMBL" id="MU153469">
    <property type="protein sequence ID" value="KAF9439763.1"/>
    <property type="molecule type" value="Genomic_DNA"/>
</dbReference>
<protein>
    <recommendedName>
        <fullName evidence="3">Nephrocystin 3-like N-terminal domain-containing protein</fullName>
    </recommendedName>
</protein>